<comment type="caution">
    <text evidence="2">The sequence shown here is derived from an EMBL/GenBank/DDBJ whole genome shotgun (WGS) entry which is preliminary data.</text>
</comment>
<organism evidence="2 3">
    <name type="scientific">Nocardioides donggukensis</name>
    <dbReference type="NCBI Taxonomy" id="2774019"/>
    <lineage>
        <taxon>Bacteria</taxon>
        <taxon>Bacillati</taxon>
        <taxon>Actinomycetota</taxon>
        <taxon>Actinomycetes</taxon>
        <taxon>Propionibacteriales</taxon>
        <taxon>Nocardioidaceae</taxon>
        <taxon>Nocardioides</taxon>
    </lineage>
</organism>
<dbReference type="Pfam" id="PF13478">
    <property type="entry name" value="XdhC_C"/>
    <property type="match status" value="1"/>
</dbReference>
<evidence type="ECO:0000313" key="2">
    <source>
        <dbReference type="EMBL" id="MBD8868606.1"/>
    </source>
</evidence>
<dbReference type="PANTHER" id="PTHR30388:SF4">
    <property type="entry name" value="MOLYBDENUM COFACTOR INSERTION CHAPERONE PAOD"/>
    <property type="match status" value="1"/>
</dbReference>
<dbReference type="Gene3D" id="3.40.50.720">
    <property type="entry name" value="NAD(P)-binding Rossmann-like Domain"/>
    <property type="match status" value="1"/>
</dbReference>
<dbReference type="SUPFAM" id="SSF53756">
    <property type="entry name" value="UDP-Glycosyltransferase/glycogen phosphorylase"/>
    <property type="match status" value="1"/>
</dbReference>
<proteinExistence type="predicted"/>
<protein>
    <submittedName>
        <fullName evidence="2">XdhC family protein</fullName>
    </submittedName>
</protein>
<gene>
    <name evidence="2" type="ORF">IE331_03115</name>
</gene>
<dbReference type="PANTHER" id="PTHR30388">
    <property type="entry name" value="ALDEHYDE OXIDOREDUCTASE MOLYBDENUM COFACTOR ASSEMBLY PROTEIN"/>
    <property type="match status" value="1"/>
</dbReference>
<feature type="domain" description="XdhC Rossmann" evidence="1">
    <location>
        <begin position="7"/>
        <end position="127"/>
    </location>
</feature>
<dbReference type="InterPro" id="IPR052698">
    <property type="entry name" value="MoCofactor_Util/Proc"/>
</dbReference>
<keyword evidence="3" id="KW-1185">Reference proteome</keyword>
<accession>A0A927Q1C3</accession>
<dbReference type="Proteomes" id="UP000616839">
    <property type="component" value="Unassembled WGS sequence"/>
</dbReference>
<dbReference type="AlphaFoldDB" id="A0A927Q1C3"/>
<sequence length="162" mass="16289">MGDEVSVLVVGDGPVSGALRPMVEALGWVAHVATDAEGVTEALPTADAVVVLSHHEGIDAPAIKEALAAGTPYVGAMGSRRTQTRRREWLLGNGLSEDDLGALRAPVGLDIGADTPGEIAISILAEVVAVRRGSDVAVGSISERDGAIHPDAAPGTATCPGG</sequence>
<evidence type="ECO:0000313" key="3">
    <source>
        <dbReference type="Proteomes" id="UP000616839"/>
    </source>
</evidence>
<dbReference type="InterPro" id="IPR027051">
    <property type="entry name" value="XdhC_Rossmann_dom"/>
</dbReference>
<evidence type="ECO:0000259" key="1">
    <source>
        <dbReference type="Pfam" id="PF13478"/>
    </source>
</evidence>
<name>A0A927Q1C3_9ACTN</name>
<reference evidence="2" key="1">
    <citation type="submission" date="2020-09" db="EMBL/GenBank/DDBJ databases">
        <title>Nocardioides sp. strain MJB4 16S ribosomal RNA gene Genome sequencing and assembly.</title>
        <authorList>
            <person name="Kim I."/>
        </authorList>
    </citation>
    <scope>NUCLEOTIDE SEQUENCE</scope>
    <source>
        <strain evidence="2">MJB4</strain>
    </source>
</reference>
<dbReference type="RefSeq" id="WP_192140384.1">
    <property type="nucleotide sequence ID" value="NZ_JACYXZ010000001.1"/>
</dbReference>
<dbReference type="EMBL" id="JACYXZ010000001">
    <property type="protein sequence ID" value="MBD8868606.1"/>
    <property type="molecule type" value="Genomic_DNA"/>
</dbReference>